<dbReference type="GO" id="GO:0008237">
    <property type="term" value="F:metallopeptidase activity"/>
    <property type="evidence" value="ECO:0007669"/>
    <property type="project" value="InterPro"/>
</dbReference>
<evidence type="ECO:0000259" key="3">
    <source>
        <dbReference type="PROSITE" id="PS50249"/>
    </source>
</evidence>
<dbReference type="Pfam" id="PF13012">
    <property type="entry name" value="MitMem_reg"/>
    <property type="match status" value="1"/>
</dbReference>
<feature type="domain" description="MPN" evidence="3">
    <location>
        <begin position="29"/>
        <end position="173"/>
    </location>
</feature>
<keyword evidence="2" id="KW-0963">Cytoplasm</keyword>
<keyword evidence="5" id="KW-1185">Reference proteome</keyword>
<proteinExistence type="inferred from homology"/>
<organism evidence="4 5">
    <name type="scientific">Albugo candida</name>
    <dbReference type="NCBI Taxonomy" id="65357"/>
    <lineage>
        <taxon>Eukaryota</taxon>
        <taxon>Sar</taxon>
        <taxon>Stramenopiles</taxon>
        <taxon>Oomycota</taxon>
        <taxon>Peronosporomycetes</taxon>
        <taxon>Albuginales</taxon>
        <taxon>Albuginaceae</taxon>
        <taxon>Albugo</taxon>
    </lineage>
</organism>
<evidence type="ECO:0000256" key="1">
    <source>
        <dbReference type="ARBA" id="ARBA00010893"/>
    </source>
</evidence>
<dbReference type="Proteomes" id="UP000053237">
    <property type="component" value="Unassembled WGS sequence"/>
</dbReference>
<comment type="function">
    <text evidence="2">Component of the COP9 signalosome complex (CSN), a complex involved in various cellular and developmental processes.</text>
</comment>
<evidence type="ECO:0000313" key="5">
    <source>
        <dbReference type="Proteomes" id="UP000053237"/>
    </source>
</evidence>
<name>A0A024FYY7_9STRA</name>
<keyword evidence="2" id="KW-0736">Signalosome</keyword>
<dbReference type="GO" id="GO:0000338">
    <property type="term" value="P:protein deneddylation"/>
    <property type="evidence" value="ECO:0007669"/>
    <property type="project" value="InterPro"/>
</dbReference>
<keyword evidence="2" id="KW-0539">Nucleus</keyword>
<sequence>MQTHVMQRSSTEQYDVQHEIRTSRGSRNIHIHPLVTFNVADHYTRFCRQHSPAVAASKTTHVIGALFGIQKGLEVSILDSFELKYEVSDRKEVQIDKDFLSGRLNQFSQVFPDYELLGWYSTGPNEFEMDITIHKTMMEFNESPLFLVMDPSMQSGNEKKKLPVYLYESELHVMNGVPKMLFVQIAFKIETSETEGIAIDHISKVTPTSDSNRSSVHPHLGNVRDAIMMLSRQIGILVQYLDDIQSNDVTIDHGLLHQISTICNQLPAMGSNSFELASIKDHVDAKCVAYLAALTKGAQSTNTVTERFSSISSRDTKGC</sequence>
<gene>
    <name evidence="4" type="ORF">BN9_004150</name>
</gene>
<dbReference type="Pfam" id="PF01398">
    <property type="entry name" value="JAB"/>
    <property type="match status" value="1"/>
</dbReference>
<comment type="similarity">
    <text evidence="1 2">Belongs to the peptidase M67A family. CSN6 subfamily.</text>
</comment>
<dbReference type="InParanoid" id="A0A024FYY7"/>
<evidence type="ECO:0000313" key="4">
    <source>
        <dbReference type="EMBL" id="CCI39632.1"/>
    </source>
</evidence>
<dbReference type="InterPro" id="IPR024969">
    <property type="entry name" value="EIF3F/CSN6-like_C"/>
</dbReference>
<dbReference type="SMART" id="SM00232">
    <property type="entry name" value="JAB_MPN"/>
    <property type="match status" value="1"/>
</dbReference>
<dbReference type="AlphaFoldDB" id="A0A024FYY7"/>
<dbReference type="Gene3D" id="3.40.140.10">
    <property type="entry name" value="Cytidine Deaminase, domain 2"/>
    <property type="match status" value="1"/>
</dbReference>
<dbReference type="InterPro" id="IPR000555">
    <property type="entry name" value="JAMM/MPN+_dom"/>
</dbReference>
<dbReference type="GO" id="GO:0005737">
    <property type="term" value="C:cytoplasm"/>
    <property type="evidence" value="ECO:0007669"/>
    <property type="project" value="UniProtKB-SubCell"/>
</dbReference>
<dbReference type="InterPro" id="IPR037518">
    <property type="entry name" value="MPN"/>
</dbReference>
<dbReference type="PANTHER" id="PTHR10540">
    <property type="entry name" value="EUKARYOTIC TRANSLATION INITIATION FACTOR 3 SUBUNIT F-RELATED"/>
    <property type="match status" value="1"/>
</dbReference>
<evidence type="ECO:0000256" key="2">
    <source>
        <dbReference type="RuleBase" id="RU367006"/>
    </source>
</evidence>
<dbReference type="CDD" id="cd08063">
    <property type="entry name" value="MPN_CSN6"/>
    <property type="match status" value="1"/>
</dbReference>
<dbReference type="InterPro" id="IPR033859">
    <property type="entry name" value="MPN_CSN6"/>
</dbReference>
<dbReference type="STRING" id="65357.A0A024FYY7"/>
<dbReference type="PANTHER" id="PTHR10540:SF8">
    <property type="entry name" value="COP9 SIGNALOSOME COMPLEX SUBUNIT 6"/>
    <property type="match status" value="1"/>
</dbReference>
<comment type="caution">
    <text evidence="4">The sequence shown here is derived from an EMBL/GenBank/DDBJ whole genome shotgun (WGS) entry which is preliminary data.</text>
</comment>
<dbReference type="EMBL" id="CAIX01000002">
    <property type="protein sequence ID" value="CCI39632.1"/>
    <property type="molecule type" value="Genomic_DNA"/>
</dbReference>
<dbReference type="OrthoDB" id="1378at2759"/>
<comment type="subcellular location">
    <subcellularLocation>
        <location evidence="2">Cytoplasm</location>
    </subcellularLocation>
    <subcellularLocation>
        <location evidence="2">Nucleus</location>
    </subcellularLocation>
</comment>
<protein>
    <recommendedName>
        <fullName evidence="2">COP9 signalosome complex subunit 6</fullName>
    </recommendedName>
</protein>
<dbReference type="GO" id="GO:0008180">
    <property type="term" value="C:COP9 signalosome"/>
    <property type="evidence" value="ECO:0007669"/>
    <property type="project" value="UniProtKB-UniRule"/>
</dbReference>
<dbReference type="PROSITE" id="PS50249">
    <property type="entry name" value="MPN"/>
    <property type="match status" value="1"/>
</dbReference>
<accession>A0A024FYY7</accession>
<reference evidence="4 5" key="1">
    <citation type="submission" date="2012-05" db="EMBL/GenBank/DDBJ databases">
        <title>Recombination and specialization in a pathogen metapopulation.</title>
        <authorList>
            <person name="Gardiner A."/>
            <person name="Kemen E."/>
            <person name="Schultz-Larsen T."/>
            <person name="MacLean D."/>
            <person name="Van Oosterhout C."/>
            <person name="Jones J.D.G."/>
        </authorList>
    </citation>
    <scope>NUCLEOTIDE SEQUENCE [LARGE SCALE GENOMIC DNA]</scope>
    <source>
        <strain evidence="4 5">Ac Nc2</strain>
    </source>
</reference>